<evidence type="ECO:0000313" key="2">
    <source>
        <dbReference type="EMBL" id="CAG5113699.1"/>
    </source>
</evidence>
<evidence type="ECO:0000256" key="1">
    <source>
        <dbReference type="SAM" id="Coils"/>
    </source>
</evidence>
<sequence length="385" mass="45032">MFFKKHEMDKRAVQVSFRDREKIEELEQLVKDLRNKVKEANGKANEAEGAQLAQEKELKRLKANLKLSQQENDDRQKRMEESTGEMNLLRTFRDQELNTTKKLQNENEALQRKLHDENAALQRIIQAQEDGKTREAMLGAQVAEIEAENQQLQEELEDKHQQINDLETQLQDVEEEGQRHQRLAASRKKKLKEMRKLQTALEDVRDLVNKAIEDRNHGMRMNDRFDEILEALRNLDGRMNQRGHRRTNRVLDAIAELECGLDDLQIPSHFHKLNKRLTRLRDHLEADANNKDDEFFFVPSGYRPKEAPGNDEKVRVDENAEFEARPPKFKGYIPVKVHNGEAVYPVTLKVKKKKRRQPKYDITITSDPIPLALEASARQLHKLGY</sequence>
<keyword evidence="1" id="KW-0175">Coiled coil</keyword>
<keyword evidence="3" id="KW-1185">Reference proteome</keyword>
<accession>A0ABN7T7X8</accession>
<organism evidence="2 3">
    <name type="scientific">Oikopleura dioica</name>
    <name type="common">Tunicate</name>
    <dbReference type="NCBI Taxonomy" id="34765"/>
    <lineage>
        <taxon>Eukaryota</taxon>
        <taxon>Metazoa</taxon>
        <taxon>Chordata</taxon>
        <taxon>Tunicata</taxon>
        <taxon>Appendicularia</taxon>
        <taxon>Copelata</taxon>
        <taxon>Oikopleuridae</taxon>
        <taxon>Oikopleura</taxon>
    </lineage>
</organism>
<dbReference type="Proteomes" id="UP001158576">
    <property type="component" value="Chromosome 2"/>
</dbReference>
<gene>
    <name evidence="2" type="ORF">OKIOD_LOCUS16554</name>
</gene>
<name>A0ABN7T7X8_OIKDI</name>
<protein>
    <submittedName>
        <fullName evidence="2">Oidioi.mRNA.OKI2018_I69.chr2.g7789.t1.cds</fullName>
    </submittedName>
</protein>
<proteinExistence type="predicted"/>
<dbReference type="EMBL" id="OU015567">
    <property type="protein sequence ID" value="CAG5113699.1"/>
    <property type="molecule type" value="Genomic_DNA"/>
</dbReference>
<feature type="coiled-coil region" evidence="1">
    <location>
        <begin position="16"/>
        <end position="214"/>
    </location>
</feature>
<reference evidence="2 3" key="1">
    <citation type="submission" date="2021-04" db="EMBL/GenBank/DDBJ databases">
        <authorList>
            <person name="Bliznina A."/>
        </authorList>
    </citation>
    <scope>NUCLEOTIDE SEQUENCE [LARGE SCALE GENOMIC DNA]</scope>
</reference>
<evidence type="ECO:0000313" key="3">
    <source>
        <dbReference type="Proteomes" id="UP001158576"/>
    </source>
</evidence>